<keyword evidence="3" id="KW-0808">Transferase</keyword>
<evidence type="ECO:0000256" key="4">
    <source>
        <dbReference type="ARBA" id="ARBA00022691"/>
    </source>
</evidence>
<dbReference type="InParanoid" id="A0A4W3HCT6"/>
<keyword evidence="6" id="KW-0539">Nucleus</keyword>
<keyword evidence="2" id="KW-0489">Methyltransferase</keyword>
<feature type="compositionally biased region" description="Low complexity" evidence="7">
    <location>
        <begin position="196"/>
        <end position="206"/>
    </location>
</feature>
<dbReference type="Ensembl" id="ENSCMIT00000013264.1">
    <property type="protein sequence ID" value="ENSCMIP00000012972.1"/>
    <property type="gene ID" value="ENSCMIG00000006568.1"/>
</dbReference>
<evidence type="ECO:0000256" key="3">
    <source>
        <dbReference type="ARBA" id="ARBA00022679"/>
    </source>
</evidence>
<keyword evidence="5" id="KW-0156">Chromatin regulator</keyword>
<dbReference type="PANTHER" id="PTHR45814:SF1">
    <property type="entry name" value="HISTONE-LYSINE N-METHYLTRANSFERASE SETD1B"/>
    <property type="match status" value="1"/>
</dbReference>
<dbReference type="GO" id="GO:0042800">
    <property type="term" value="F:histone H3K4 methyltransferase activity"/>
    <property type="evidence" value="ECO:0007669"/>
    <property type="project" value="InterPro"/>
</dbReference>
<dbReference type="AlphaFoldDB" id="A0A4W3HCT6"/>
<reference evidence="10" key="3">
    <citation type="journal article" date="2014" name="Nature">
        <title>Elephant shark genome provides unique insights into gnathostome evolution.</title>
        <authorList>
            <consortium name="International Elephant Shark Genome Sequencing Consortium"/>
            <person name="Venkatesh B."/>
            <person name="Lee A.P."/>
            <person name="Ravi V."/>
            <person name="Maurya A.K."/>
            <person name="Lian M.M."/>
            <person name="Swann J.B."/>
            <person name="Ohta Y."/>
            <person name="Flajnik M.F."/>
            <person name="Sutoh Y."/>
            <person name="Kasahara M."/>
            <person name="Hoon S."/>
            <person name="Gangu V."/>
            <person name="Roy S.W."/>
            <person name="Irimia M."/>
            <person name="Korzh V."/>
            <person name="Kondrychyn I."/>
            <person name="Lim Z.W."/>
            <person name="Tay B.H."/>
            <person name="Tohari S."/>
            <person name="Kong K.W."/>
            <person name="Ho S."/>
            <person name="Lorente-Galdos B."/>
            <person name="Quilez J."/>
            <person name="Marques-Bonet T."/>
            <person name="Raney B.J."/>
            <person name="Ingham P.W."/>
            <person name="Tay A."/>
            <person name="Hillier L.W."/>
            <person name="Minx P."/>
            <person name="Boehm T."/>
            <person name="Wilson R.K."/>
            <person name="Brenner S."/>
            <person name="Warren W.C."/>
        </authorList>
    </citation>
    <scope>NUCLEOTIDE SEQUENCE [LARGE SCALE GENOMIC DNA]</scope>
</reference>
<feature type="compositionally biased region" description="Basic and acidic residues" evidence="7">
    <location>
        <begin position="169"/>
        <end position="195"/>
    </location>
</feature>
<dbReference type="GO" id="GO:0048188">
    <property type="term" value="C:Set1C/COMPASS complex"/>
    <property type="evidence" value="ECO:0007669"/>
    <property type="project" value="TreeGrafter"/>
</dbReference>
<evidence type="ECO:0000256" key="1">
    <source>
        <dbReference type="ARBA" id="ARBA00004123"/>
    </source>
</evidence>
<dbReference type="STRING" id="7868.ENSCMIP00000012972"/>
<name>A0A4W3HCT6_CALMI</name>
<reference evidence="10" key="1">
    <citation type="journal article" date="2006" name="Science">
        <title>Ancient noncoding elements conserved in the human genome.</title>
        <authorList>
            <person name="Venkatesh B."/>
            <person name="Kirkness E.F."/>
            <person name="Loh Y.H."/>
            <person name="Halpern A.L."/>
            <person name="Lee A.P."/>
            <person name="Johnson J."/>
            <person name="Dandona N."/>
            <person name="Viswanathan L.D."/>
            <person name="Tay A."/>
            <person name="Venter J.C."/>
            <person name="Strausberg R.L."/>
            <person name="Brenner S."/>
        </authorList>
    </citation>
    <scope>NUCLEOTIDE SEQUENCE [LARGE SCALE GENOMIC DNA]</scope>
</reference>
<dbReference type="GeneTree" id="ENSGT00940000154575"/>
<dbReference type="InterPro" id="IPR024657">
    <property type="entry name" value="COMPASS_Set1_N-SET"/>
</dbReference>
<evidence type="ECO:0000313" key="10">
    <source>
        <dbReference type="Proteomes" id="UP000314986"/>
    </source>
</evidence>
<feature type="compositionally biased region" description="Basic and acidic residues" evidence="7">
    <location>
        <begin position="247"/>
        <end position="263"/>
    </location>
</feature>
<evidence type="ECO:0000256" key="5">
    <source>
        <dbReference type="ARBA" id="ARBA00022853"/>
    </source>
</evidence>
<evidence type="ECO:0000256" key="6">
    <source>
        <dbReference type="ARBA" id="ARBA00023242"/>
    </source>
</evidence>
<reference evidence="9" key="4">
    <citation type="submission" date="2025-08" db="UniProtKB">
        <authorList>
            <consortium name="Ensembl"/>
        </authorList>
    </citation>
    <scope>IDENTIFICATION</scope>
</reference>
<feature type="region of interest" description="Disordered" evidence="7">
    <location>
        <begin position="120"/>
        <end position="234"/>
    </location>
</feature>
<dbReference type="GO" id="GO:0032259">
    <property type="term" value="P:methylation"/>
    <property type="evidence" value="ECO:0007669"/>
    <property type="project" value="UniProtKB-KW"/>
</dbReference>
<feature type="compositionally biased region" description="Basic and acidic residues" evidence="7">
    <location>
        <begin position="210"/>
        <end position="221"/>
    </location>
</feature>
<dbReference type="PANTHER" id="PTHR45814">
    <property type="entry name" value="HISTONE-LYSINE N-METHYLTRANSFERASE SETD1"/>
    <property type="match status" value="1"/>
</dbReference>
<keyword evidence="4" id="KW-0949">S-adenosyl-L-methionine</keyword>
<proteinExistence type="predicted"/>
<feature type="region of interest" description="Disordered" evidence="7">
    <location>
        <begin position="247"/>
        <end position="268"/>
    </location>
</feature>
<reference evidence="9" key="5">
    <citation type="submission" date="2025-09" db="UniProtKB">
        <authorList>
            <consortium name="Ensembl"/>
        </authorList>
    </citation>
    <scope>IDENTIFICATION</scope>
</reference>
<evidence type="ECO:0000259" key="8">
    <source>
        <dbReference type="SMART" id="SM01291"/>
    </source>
</evidence>
<comment type="subcellular location">
    <subcellularLocation>
        <location evidence="1">Nucleus</location>
    </subcellularLocation>
</comment>
<evidence type="ECO:0000256" key="7">
    <source>
        <dbReference type="SAM" id="MobiDB-lite"/>
    </source>
</evidence>
<sequence>PSPFSYPSHSPGLAPIPRTPGRDFSFCGVFPEPGAAAAPLSVCKKSSLDSEWERASPVLSLNNLIPPSLPLSLSLPLTLSPLSLSLGSSKLPADSLPVPPAPVPICVPVPVPVPAPSAKLATALSRPEPEPEEPRSEAEVSEPSALFPTIPPGGVPEQRFERGEEEEQAEVKVCARPERPGLADTDHRDLSEPREAAPAGAKDPAAVTLDFREESAERRAESVPAWESRTGDDRSRLPLLPVKCEAESVEARKERGRPRDPLGRKQRKRHELEWYERLPSPEPPPPRSLFRSRSEFEEMTILYDIWNEGMDEEDVKFMKLTYDKLLQQDNCMDCLNDTLWVHHPCTNVPKVKRKKKEDGLREHVTGCARSEGYYKISKKDKAKYLNISGTPVDEPPTDTQVRGGGGLPIPHTPPPPTKNSSERAGLSALGSLNAPCANCQYTEATKNLILPLTIHV</sequence>
<organism evidence="9 10">
    <name type="scientific">Callorhinchus milii</name>
    <name type="common">Ghost shark</name>
    <dbReference type="NCBI Taxonomy" id="7868"/>
    <lineage>
        <taxon>Eukaryota</taxon>
        <taxon>Metazoa</taxon>
        <taxon>Chordata</taxon>
        <taxon>Craniata</taxon>
        <taxon>Vertebrata</taxon>
        <taxon>Chondrichthyes</taxon>
        <taxon>Holocephali</taxon>
        <taxon>Chimaeriformes</taxon>
        <taxon>Callorhinchidae</taxon>
        <taxon>Callorhinchus</taxon>
    </lineage>
</organism>
<dbReference type="InterPro" id="IPR044570">
    <property type="entry name" value="Set1-like"/>
</dbReference>
<protein>
    <recommendedName>
        <fullName evidence="8">COMPASS complex Set1 subunit N-SET domain-containing protein</fullName>
    </recommendedName>
</protein>
<evidence type="ECO:0000313" key="9">
    <source>
        <dbReference type="Ensembl" id="ENSCMIP00000012972.1"/>
    </source>
</evidence>
<feature type="region of interest" description="Disordered" evidence="7">
    <location>
        <begin position="388"/>
        <end position="424"/>
    </location>
</feature>
<dbReference type="Pfam" id="PF11764">
    <property type="entry name" value="N-SET"/>
    <property type="match status" value="1"/>
</dbReference>
<accession>A0A4W3HCT6</accession>
<feature type="domain" description="COMPASS complex Set1 subunit N-SET" evidence="8">
    <location>
        <begin position="294"/>
        <end position="429"/>
    </location>
</feature>
<feature type="compositionally biased region" description="Basic and acidic residues" evidence="7">
    <location>
        <begin position="127"/>
        <end position="138"/>
    </location>
</feature>
<keyword evidence="10" id="KW-1185">Reference proteome</keyword>
<dbReference type="SMART" id="SM01291">
    <property type="entry name" value="N-SET"/>
    <property type="match status" value="1"/>
</dbReference>
<reference evidence="10" key="2">
    <citation type="journal article" date="2007" name="PLoS Biol.">
        <title>Survey sequencing and comparative analysis of the elephant shark (Callorhinchus milii) genome.</title>
        <authorList>
            <person name="Venkatesh B."/>
            <person name="Kirkness E.F."/>
            <person name="Loh Y.H."/>
            <person name="Halpern A.L."/>
            <person name="Lee A.P."/>
            <person name="Johnson J."/>
            <person name="Dandona N."/>
            <person name="Viswanathan L.D."/>
            <person name="Tay A."/>
            <person name="Venter J.C."/>
            <person name="Strausberg R.L."/>
            <person name="Brenner S."/>
        </authorList>
    </citation>
    <scope>NUCLEOTIDE SEQUENCE [LARGE SCALE GENOMIC DNA]</scope>
</reference>
<evidence type="ECO:0000256" key="2">
    <source>
        <dbReference type="ARBA" id="ARBA00022603"/>
    </source>
</evidence>
<dbReference type="Proteomes" id="UP000314986">
    <property type="component" value="Unassembled WGS sequence"/>
</dbReference>